<comment type="caution">
    <text evidence="1">The sequence shown here is derived from an EMBL/GenBank/DDBJ whole genome shotgun (WGS) entry which is preliminary data.</text>
</comment>
<reference evidence="1" key="1">
    <citation type="submission" date="2022-07" db="EMBL/GenBank/DDBJ databases">
        <title>Genome Sequence of Physisporinus lineatus.</title>
        <authorList>
            <person name="Buettner E."/>
        </authorList>
    </citation>
    <scope>NUCLEOTIDE SEQUENCE</scope>
    <source>
        <strain evidence="1">VT162</strain>
    </source>
</reference>
<protein>
    <submittedName>
        <fullName evidence="1">Uncharacterized protein</fullName>
    </submittedName>
</protein>
<sequence length="193" mass="22472">MASSPLLSVSEAHFNFFSDYEVTIDKPIDEVFEVLGKGSHMEKPVRLSKLCAKFELVRSDRVCLTKSEQLSESYLVRAQPTATQIPAEDRLLPRQFFHLEELVPIFLGFKQRVYIDGAQTWDEEAKVALYESDTGTVLVWKLRRFEEVEKGGKKKTKVHEVIKGRCPTLLRWIVQRETTDKHKEHMDTYHKLF</sequence>
<proteinExistence type="predicted"/>
<gene>
    <name evidence="1" type="ORF">NLI96_g3460</name>
</gene>
<dbReference type="AlphaFoldDB" id="A0AAD5V8U8"/>
<evidence type="ECO:0000313" key="1">
    <source>
        <dbReference type="EMBL" id="KAJ3487567.1"/>
    </source>
</evidence>
<name>A0AAD5V8U8_9APHY</name>
<dbReference type="EMBL" id="JANAWD010000088">
    <property type="protein sequence ID" value="KAJ3487567.1"/>
    <property type="molecule type" value="Genomic_DNA"/>
</dbReference>
<accession>A0AAD5V8U8</accession>
<keyword evidence="2" id="KW-1185">Reference proteome</keyword>
<organism evidence="1 2">
    <name type="scientific">Meripilus lineatus</name>
    <dbReference type="NCBI Taxonomy" id="2056292"/>
    <lineage>
        <taxon>Eukaryota</taxon>
        <taxon>Fungi</taxon>
        <taxon>Dikarya</taxon>
        <taxon>Basidiomycota</taxon>
        <taxon>Agaricomycotina</taxon>
        <taxon>Agaricomycetes</taxon>
        <taxon>Polyporales</taxon>
        <taxon>Meripilaceae</taxon>
        <taxon>Meripilus</taxon>
    </lineage>
</organism>
<dbReference type="Proteomes" id="UP001212997">
    <property type="component" value="Unassembled WGS sequence"/>
</dbReference>
<evidence type="ECO:0000313" key="2">
    <source>
        <dbReference type="Proteomes" id="UP001212997"/>
    </source>
</evidence>